<proteinExistence type="predicted"/>
<dbReference type="PANTHER" id="PTHR34139:SF1">
    <property type="entry name" value="RNASE MJ1380-RELATED"/>
    <property type="match status" value="1"/>
</dbReference>
<keyword evidence="1" id="KW-0597">Phosphoprotein</keyword>
<gene>
    <name evidence="6" type="ORF">L9S41_18625</name>
</gene>
<evidence type="ECO:0000256" key="3">
    <source>
        <dbReference type="ARBA" id="ARBA00022722"/>
    </source>
</evidence>
<sequence length="112" mass="12714">MKDRIVYLKTAIDCIARIQEYTQGYNLEDFLSDRKTQDAVIRNLEIIGQALKDYGLDNLTEMDATTPWHKVASLRNILAHEYLGVDLVLLWGTIEMHLGGSSLFRVGNGMKV</sequence>
<dbReference type="InterPro" id="IPR051813">
    <property type="entry name" value="HepT_RNase_toxin"/>
</dbReference>
<keyword evidence="2" id="KW-1277">Toxin-antitoxin system</keyword>
<keyword evidence="4" id="KW-0547">Nucleotide-binding</keyword>
<evidence type="ECO:0000256" key="5">
    <source>
        <dbReference type="ARBA" id="ARBA00022801"/>
    </source>
</evidence>
<reference evidence="6" key="1">
    <citation type="journal article" date="2022" name="Environ. Microbiol.">
        <title>Geoalkalibacter halelectricus SAP #1 sp. nov. possessing extracellular electron transfer and mineral#reducing capabilities from a haloalkaline environment.</title>
        <authorList>
            <person name="Yadav S."/>
            <person name="Singh R."/>
            <person name="Sundharam S.S."/>
            <person name="Chaudhary S."/>
            <person name="Krishnamurthi S."/>
            <person name="Patil S.A."/>
        </authorList>
    </citation>
    <scope>NUCLEOTIDE SEQUENCE</scope>
    <source>
        <strain evidence="6">SAP-1</strain>
    </source>
</reference>
<evidence type="ECO:0000256" key="2">
    <source>
        <dbReference type="ARBA" id="ARBA00022649"/>
    </source>
</evidence>
<evidence type="ECO:0000256" key="1">
    <source>
        <dbReference type="ARBA" id="ARBA00022553"/>
    </source>
</evidence>
<keyword evidence="3" id="KW-0540">Nuclease</keyword>
<evidence type="ECO:0000313" key="7">
    <source>
        <dbReference type="Proteomes" id="UP001060414"/>
    </source>
</evidence>
<keyword evidence="5" id="KW-0378">Hydrolase</keyword>
<dbReference type="Proteomes" id="UP001060414">
    <property type="component" value="Chromosome"/>
</dbReference>
<dbReference type="EMBL" id="CP092109">
    <property type="protein sequence ID" value="UWZ79673.1"/>
    <property type="molecule type" value="Genomic_DNA"/>
</dbReference>
<dbReference type="RefSeq" id="WP_260748025.1">
    <property type="nucleotide sequence ID" value="NZ_CP092109.1"/>
</dbReference>
<evidence type="ECO:0000313" key="6">
    <source>
        <dbReference type="EMBL" id="UWZ79673.1"/>
    </source>
</evidence>
<protein>
    <submittedName>
        <fullName evidence="6">DUF86 domain-containing protein</fullName>
    </submittedName>
</protein>
<accession>A0ABY5ZM24</accession>
<dbReference type="InterPro" id="IPR008201">
    <property type="entry name" value="HepT-like"/>
</dbReference>
<organism evidence="6 7">
    <name type="scientific">Geoalkalibacter halelectricus</name>
    <dbReference type="NCBI Taxonomy" id="2847045"/>
    <lineage>
        <taxon>Bacteria</taxon>
        <taxon>Pseudomonadati</taxon>
        <taxon>Thermodesulfobacteriota</taxon>
        <taxon>Desulfuromonadia</taxon>
        <taxon>Desulfuromonadales</taxon>
        <taxon>Geoalkalibacteraceae</taxon>
        <taxon>Geoalkalibacter</taxon>
    </lineage>
</organism>
<name>A0ABY5ZM24_9BACT</name>
<dbReference type="Pfam" id="PF01934">
    <property type="entry name" value="HepT-like"/>
    <property type="match status" value="1"/>
</dbReference>
<evidence type="ECO:0000256" key="4">
    <source>
        <dbReference type="ARBA" id="ARBA00022741"/>
    </source>
</evidence>
<dbReference type="PANTHER" id="PTHR34139">
    <property type="entry name" value="UPF0331 PROTEIN MJ0127"/>
    <property type="match status" value="1"/>
</dbReference>
<keyword evidence="7" id="KW-1185">Reference proteome</keyword>